<feature type="transmembrane region" description="Helical" evidence="10">
    <location>
        <begin position="130"/>
        <end position="150"/>
    </location>
</feature>
<dbReference type="InParanoid" id="A0A1Z5JGQ7"/>
<evidence type="ECO:0008006" key="13">
    <source>
        <dbReference type="Google" id="ProtNLM"/>
    </source>
</evidence>
<proteinExistence type="inferred from homology"/>
<dbReference type="GO" id="GO:0005524">
    <property type="term" value="F:ATP binding"/>
    <property type="evidence" value="ECO:0007669"/>
    <property type="project" value="UniProtKB-KW"/>
</dbReference>
<accession>A0A1Z5JGQ7</accession>
<evidence type="ECO:0000256" key="10">
    <source>
        <dbReference type="SAM" id="Phobius"/>
    </source>
</evidence>
<feature type="transmembrane region" description="Helical" evidence="10">
    <location>
        <begin position="382"/>
        <end position="399"/>
    </location>
</feature>
<dbReference type="Gene3D" id="1.20.1250.20">
    <property type="entry name" value="MFS general substrate transporter like domains"/>
    <property type="match status" value="1"/>
</dbReference>
<keyword evidence="5" id="KW-0547">Nucleotide-binding</keyword>
<dbReference type="GO" id="GO:0016020">
    <property type="term" value="C:membrane"/>
    <property type="evidence" value="ECO:0007669"/>
    <property type="project" value="UniProtKB-SubCell"/>
</dbReference>
<keyword evidence="4 10" id="KW-0812">Transmembrane</keyword>
<evidence type="ECO:0000256" key="8">
    <source>
        <dbReference type="ARBA" id="ARBA00023136"/>
    </source>
</evidence>
<comment type="similarity">
    <text evidence="2">Belongs to the ADP/ATP translocase tlc family.</text>
</comment>
<keyword evidence="8 10" id="KW-0472">Membrane</keyword>
<feature type="transmembrane region" description="Helical" evidence="10">
    <location>
        <begin position="482"/>
        <end position="501"/>
    </location>
</feature>
<evidence type="ECO:0000256" key="6">
    <source>
        <dbReference type="ARBA" id="ARBA00022840"/>
    </source>
</evidence>
<dbReference type="AlphaFoldDB" id="A0A1Z5JGQ7"/>
<feature type="region of interest" description="Disordered" evidence="9">
    <location>
        <begin position="527"/>
        <end position="547"/>
    </location>
</feature>
<feature type="transmembrane region" description="Helical" evidence="10">
    <location>
        <begin position="202"/>
        <end position="222"/>
    </location>
</feature>
<comment type="subcellular location">
    <subcellularLocation>
        <location evidence="1">Membrane</location>
        <topology evidence="1">Multi-pass membrane protein</topology>
    </subcellularLocation>
</comment>
<evidence type="ECO:0000256" key="2">
    <source>
        <dbReference type="ARBA" id="ARBA00007127"/>
    </source>
</evidence>
<evidence type="ECO:0000313" key="11">
    <source>
        <dbReference type="EMBL" id="GAX13072.1"/>
    </source>
</evidence>
<dbReference type="OrthoDB" id="194566at2759"/>
<gene>
    <name evidence="11" type="ORF">FisN_2Hh581</name>
</gene>
<dbReference type="GO" id="GO:0005471">
    <property type="term" value="F:ATP:ADP antiporter activity"/>
    <property type="evidence" value="ECO:0007669"/>
    <property type="project" value="InterPro"/>
</dbReference>
<feature type="transmembrane region" description="Helical" evidence="10">
    <location>
        <begin position="101"/>
        <end position="118"/>
    </location>
</feature>
<evidence type="ECO:0000256" key="3">
    <source>
        <dbReference type="ARBA" id="ARBA00022448"/>
    </source>
</evidence>
<dbReference type="PANTHER" id="PTHR31187">
    <property type="match status" value="1"/>
</dbReference>
<evidence type="ECO:0000256" key="4">
    <source>
        <dbReference type="ARBA" id="ARBA00022692"/>
    </source>
</evidence>
<evidence type="ECO:0000256" key="9">
    <source>
        <dbReference type="SAM" id="MobiDB-lite"/>
    </source>
</evidence>
<keyword evidence="12" id="KW-1185">Reference proteome</keyword>
<keyword evidence="3" id="KW-0813">Transport</keyword>
<dbReference type="PANTHER" id="PTHR31187:SF1">
    <property type="entry name" value="ADP,ATP CARRIER PROTEIN 1"/>
    <property type="match status" value="1"/>
</dbReference>
<evidence type="ECO:0000256" key="1">
    <source>
        <dbReference type="ARBA" id="ARBA00004141"/>
    </source>
</evidence>
<comment type="caution">
    <text evidence="11">The sequence shown here is derived from an EMBL/GenBank/DDBJ whole genome shotgun (WGS) entry which is preliminary data.</text>
</comment>
<reference evidence="11 12" key="1">
    <citation type="journal article" date="2015" name="Plant Cell">
        <title>Oil accumulation by the oleaginous diatom Fistulifera solaris as revealed by the genome and transcriptome.</title>
        <authorList>
            <person name="Tanaka T."/>
            <person name="Maeda Y."/>
            <person name="Veluchamy A."/>
            <person name="Tanaka M."/>
            <person name="Abida H."/>
            <person name="Marechal E."/>
            <person name="Bowler C."/>
            <person name="Muto M."/>
            <person name="Sunaga Y."/>
            <person name="Tanaka M."/>
            <person name="Yoshino T."/>
            <person name="Taniguchi T."/>
            <person name="Fukuda Y."/>
            <person name="Nemoto M."/>
            <person name="Matsumoto M."/>
            <person name="Wong P.S."/>
            <person name="Aburatani S."/>
            <person name="Fujibuchi W."/>
        </authorList>
    </citation>
    <scope>NUCLEOTIDE SEQUENCE [LARGE SCALE GENOMIC DNA]</scope>
    <source>
        <strain evidence="11 12">JPCC DA0580</strain>
    </source>
</reference>
<evidence type="ECO:0000256" key="7">
    <source>
        <dbReference type="ARBA" id="ARBA00022989"/>
    </source>
</evidence>
<evidence type="ECO:0000313" key="12">
    <source>
        <dbReference type="Proteomes" id="UP000198406"/>
    </source>
</evidence>
<protein>
    <recommendedName>
        <fullName evidence="13">ADP,ATP carrier protein</fullName>
    </recommendedName>
</protein>
<dbReference type="InterPro" id="IPR004667">
    <property type="entry name" value="ADP_ATP_car_bac_type"/>
</dbReference>
<dbReference type="InterPro" id="IPR036259">
    <property type="entry name" value="MFS_trans_sf"/>
</dbReference>
<name>A0A1Z5JGQ7_FISSO</name>
<dbReference type="Proteomes" id="UP000198406">
    <property type="component" value="Unassembled WGS sequence"/>
</dbReference>
<organism evidence="11 12">
    <name type="scientific">Fistulifera solaris</name>
    <name type="common">Oleaginous diatom</name>
    <dbReference type="NCBI Taxonomy" id="1519565"/>
    <lineage>
        <taxon>Eukaryota</taxon>
        <taxon>Sar</taxon>
        <taxon>Stramenopiles</taxon>
        <taxon>Ochrophyta</taxon>
        <taxon>Bacillariophyta</taxon>
        <taxon>Bacillariophyceae</taxon>
        <taxon>Bacillariophycidae</taxon>
        <taxon>Naviculales</taxon>
        <taxon>Naviculaceae</taxon>
        <taxon>Fistulifera</taxon>
    </lineage>
</organism>
<evidence type="ECO:0000256" key="5">
    <source>
        <dbReference type="ARBA" id="ARBA00022741"/>
    </source>
</evidence>
<feature type="transmembrane region" description="Helical" evidence="10">
    <location>
        <begin position="170"/>
        <end position="190"/>
    </location>
</feature>
<dbReference type="EMBL" id="BDSP01000060">
    <property type="protein sequence ID" value="GAX13072.1"/>
    <property type="molecule type" value="Genomic_DNA"/>
</dbReference>
<keyword evidence="7 10" id="KW-1133">Transmembrane helix</keyword>
<sequence length="547" mass="60383">MSDLDDILEDADANEIDEDDEDKEYGFFERNRAASSSNNAVNGSYGRIATLIFGTDVQPDEIKRIMVLASALFAIEMSDGIFHSVQDPIFGAIVGLNFKPLAMAISFAATIVILCFYSKVVGCYSRRHDLFGFFANFFFGLFMLNALFLIHPSIGALGARAPDPLRILGWFTFGAIDQFDIIMINLFWSFTNSVVPLSSAKATYGVVFAIGQLGNLAGSLVFLFFGSVVGISACFVLGIMSILLMQSVINKYVESYGAAPAIESSSSCCASCCGCLEGLWLFLRHNYVKGISVITCLYLIQLSVVSKTAEYLAKDHFSQVYGCEQGQSCYNSYTGIHSLTYEAEKHVESLVYYVNLLTRLVTILFPLFGSRIIIDRYGVPKSLLLFPVICLFTSLILIIYPPNLYMVVLCLLLLEGASAAINTPTKEMLYIPTGIAIQYKARIWIESIGYDSTQFLGYAFTWKTSGGDTTFATTAGTLSTKGGLLCFVLALISFAVARCLCNEFEQKLTSSRPEDREESFINYQNVPLNQDDDERTDQYDVELPSLS</sequence>
<feature type="transmembrane region" description="Helical" evidence="10">
    <location>
        <begin position="228"/>
        <end position="245"/>
    </location>
</feature>
<keyword evidence="6" id="KW-0067">ATP-binding</keyword>